<organism evidence="1 2">
    <name type="scientific">Paraburkholderia edwinii</name>
    <dbReference type="NCBI Taxonomy" id="2861782"/>
    <lineage>
        <taxon>Bacteria</taxon>
        <taxon>Pseudomonadati</taxon>
        <taxon>Pseudomonadota</taxon>
        <taxon>Betaproteobacteria</taxon>
        <taxon>Burkholderiales</taxon>
        <taxon>Burkholderiaceae</taxon>
        <taxon>Paraburkholderia</taxon>
    </lineage>
</organism>
<dbReference type="EMBL" id="CP080095">
    <property type="protein sequence ID" value="QYD70329.1"/>
    <property type="molecule type" value="Genomic_DNA"/>
</dbReference>
<accession>A0ABX8UTL2</accession>
<sequence length="48" mass="5665">MIAYIVEKLSNWFETAEQSRRETYLAESADIVQLEQRIRELEKGGYSL</sequence>
<dbReference type="Proteomes" id="UP000826462">
    <property type="component" value="Chromosome 1"/>
</dbReference>
<name>A0ABX8UTL2_9BURK</name>
<dbReference type="InterPro" id="IPR021946">
    <property type="entry name" value="DUF3563"/>
</dbReference>
<dbReference type="Pfam" id="PF12086">
    <property type="entry name" value="DUF3563"/>
    <property type="match status" value="1"/>
</dbReference>
<gene>
    <name evidence="1" type="ORF">KZJ38_08575</name>
</gene>
<protein>
    <submittedName>
        <fullName evidence="1">DUF3563 family protein</fullName>
    </submittedName>
</protein>
<keyword evidence="2" id="KW-1185">Reference proteome</keyword>
<dbReference type="RefSeq" id="WP_075157570.1">
    <property type="nucleotide sequence ID" value="NZ_CP080095.1"/>
</dbReference>
<evidence type="ECO:0000313" key="2">
    <source>
        <dbReference type="Proteomes" id="UP000826462"/>
    </source>
</evidence>
<reference evidence="1 2" key="1">
    <citation type="submission" date="2021-07" db="EMBL/GenBank/DDBJ databases">
        <title>Paraburkholderia edwinii protects Aspergillus sp. from phenazines by acting as a toxin sponge.</title>
        <authorList>
            <person name="Dahlstrom K.M."/>
            <person name="Newman D.K."/>
        </authorList>
    </citation>
    <scope>NUCLEOTIDE SEQUENCE [LARGE SCALE GENOMIC DNA]</scope>
    <source>
        <strain evidence="1 2">Pe01</strain>
    </source>
</reference>
<evidence type="ECO:0000313" key="1">
    <source>
        <dbReference type="EMBL" id="QYD70329.1"/>
    </source>
</evidence>
<proteinExistence type="predicted"/>